<dbReference type="EMBL" id="JAERRB010000017">
    <property type="protein sequence ID" value="MBL0745496.1"/>
    <property type="molecule type" value="Genomic_DNA"/>
</dbReference>
<evidence type="ECO:0000256" key="1">
    <source>
        <dbReference type="SAM" id="MobiDB-lite"/>
    </source>
</evidence>
<organism evidence="3 4">
    <name type="scientific">Chryseolinea lacunae</name>
    <dbReference type="NCBI Taxonomy" id="2801331"/>
    <lineage>
        <taxon>Bacteria</taxon>
        <taxon>Pseudomonadati</taxon>
        <taxon>Bacteroidota</taxon>
        <taxon>Cytophagia</taxon>
        <taxon>Cytophagales</taxon>
        <taxon>Fulvivirgaceae</taxon>
        <taxon>Chryseolinea</taxon>
    </lineage>
</organism>
<feature type="region of interest" description="Disordered" evidence="1">
    <location>
        <begin position="261"/>
        <end position="283"/>
    </location>
</feature>
<accession>A0ABS1L1D1</accession>
<reference evidence="3 4" key="1">
    <citation type="submission" date="2021-01" db="EMBL/GenBank/DDBJ databases">
        <title>Chryseolinea sp. Jin1 Genome sequencing and assembly.</title>
        <authorList>
            <person name="Kim I."/>
        </authorList>
    </citation>
    <scope>NUCLEOTIDE SEQUENCE [LARGE SCALE GENOMIC DNA]</scope>
    <source>
        <strain evidence="3 4">Jin1</strain>
    </source>
</reference>
<sequence length="283" mass="32997">MTETKKHRWIDKKISTLHAEHDNAQIVDLLMNWRDRNPFVHHLLYTIGFARQLADPGIAAVIYRAGAGRMIKAGPERTDETLHFFGQWFRYGPHSEEGRASIEKLNNIHRHFTISNPQFLYTLTTLCVYGDRFLRSIGLSSKSEHEKQALAIFWRDVGALMKLEDVPQDWNAFLSYYDDYEKAHFKPSDAGMQCCKVLIDDFVRRWFSNDPEKGRTFLLAHFDSRLRKVFPLKYPHAVQSFFLRKSTGLVALYKRFKKPDAKEPRYVEDSFNPQRAQGAGAPR</sequence>
<dbReference type="PANTHER" id="PTHR36124">
    <property type="match status" value="1"/>
</dbReference>
<name>A0ABS1L1D1_9BACT</name>
<dbReference type="RefSeq" id="WP_202015956.1">
    <property type="nucleotide sequence ID" value="NZ_JAERRB010000017.1"/>
</dbReference>
<keyword evidence="4" id="KW-1185">Reference proteome</keyword>
<gene>
    <name evidence="3" type="ORF">JI741_29965</name>
</gene>
<dbReference type="InterPro" id="IPR018713">
    <property type="entry name" value="MPAB/Lcp_cat_dom"/>
</dbReference>
<protein>
    <submittedName>
        <fullName evidence="3">DUF2236 domain-containing protein</fullName>
    </submittedName>
</protein>
<dbReference type="Proteomes" id="UP000613030">
    <property type="component" value="Unassembled WGS sequence"/>
</dbReference>
<proteinExistence type="predicted"/>
<evidence type="ECO:0000259" key="2">
    <source>
        <dbReference type="Pfam" id="PF09995"/>
    </source>
</evidence>
<evidence type="ECO:0000313" key="4">
    <source>
        <dbReference type="Proteomes" id="UP000613030"/>
    </source>
</evidence>
<dbReference type="Pfam" id="PF09995">
    <property type="entry name" value="MPAB_Lcp_cat"/>
    <property type="match status" value="1"/>
</dbReference>
<dbReference type="InterPro" id="IPR046366">
    <property type="entry name" value="MPAB"/>
</dbReference>
<comment type="caution">
    <text evidence="3">The sequence shown here is derived from an EMBL/GenBank/DDBJ whole genome shotgun (WGS) entry which is preliminary data.</text>
</comment>
<evidence type="ECO:0000313" key="3">
    <source>
        <dbReference type="EMBL" id="MBL0745496.1"/>
    </source>
</evidence>
<dbReference type="PANTHER" id="PTHR36124:SF1">
    <property type="entry name" value="ER-BOUND OXYGENASE MPAB_MPAB'_RUBBER OXYGENASE CATALYTIC DOMAIN-CONTAINING PROTEIN"/>
    <property type="match status" value="1"/>
</dbReference>
<feature type="domain" description="ER-bound oxygenase mpaB/mpaB'/Rubber oxygenase catalytic" evidence="2">
    <location>
        <begin position="48"/>
        <end position="204"/>
    </location>
</feature>